<evidence type="ECO:0000256" key="10">
    <source>
        <dbReference type="ARBA" id="ARBA00080089"/>
    </source>
</evidence>
<evidence type="ECO:0000259" key="15">
    <source>
        <dbReference type="PROSITE" id="PS50102"/>
    </source>
</evidence>
<keyword evidence="17" id="KW-1185">Reference proteome</keyword>
<dbReference type="PANTHER" id="PTHR23147">
    <property type="entry name" value="SERINE/ARGININE RICH SPLICING FACTOR"/>
    <property type="match status" value="1"/>
</dbReference>
<keyword evidence="5 13" id="KW-0694">RNA-binding</keyword>
<evidence type="ECO:0000313" key="16">
    <source>
        <dbReference type="EMBL" id="MXQ99481.1"/>
    </source>
</evidence>
<evidence type="ECO:0000256" key="13">
    <source>
        <dbReference type="PROSITE-ProRule" id="PRU00176"/>
    </source>
</evidence>
<keyword evidence="3" id="KW-0597">Phosphoprotein</keyword>
<evidence type="ECO:0000256" key="7">
    <source>
        <dbReference type="ARBA" id="ARBA00023242"/>
    </source>
</evidence>
<proteinExistence type="inferred from homology"/>
<dbReference type="GO" id="GO:0003723">
    <property type="term" value="F:RNA binding"/>
    <property type="evidence" value="ECO:0007669"/>
    <property type="project" value="UniProtKB-UniRule"/>
</dbReference>
<evidence type="ECO:0000256" key="6">
    <source>
        <dbReference type="ARBA" id="ARBA00023187"/>
    </source>
</evidence>
<dbReference type="EMBL" id="VBQZ03000477">
    <property type="protein sequence ID" value="MXQ99481.1"/>
    <property type="molecule type" value="Genomic_DNA"/>
</dbReference>
<keyword evidence="7" id="KW-0539">Nucleus</keyword>
<evidence type="ECO:0000256" key="3">
    <source>
        <dbReference type="ARBA" id="ARBA00022553"/>
    </source>
</evidence>
<dbReference type="Proteomes" id="UP000322234">
    <property type="component" value="Unassembled WGS sequence"/>
</dbReference>
<dbReference type="GO" id="GO:0008380">
    <property type="term" value="P:RNA splicing"/>
    <property type="evidence" value="ECO:0007669"/>
    <property type="project" value="UniProtKB-KW"/>
</dbReference>
<organism evidence="16 17">
    <name type="scientific">Bos mutus</name>
    <name type="common">wild yak</name>
    <dbReference type="NCBI Taxonomy" id="72004"/>
    <lineage>
        <taxon>Eukaryota</taxon>
        <taxon>Metazoa</taxon>
        <taxon>Chordata</taxon>
        <taxon>Craniata</taxon>
        <taxon>Vertebrata</taxon>
        <taxon>Euteleostomi</taxon>
        <taxon>Mammalia</taxon>
        <taxon>Eutheria</taxon>
        <taxon>Laurasiatheria</taxon>
        <taxon>Artiodactyla</taxon>
        <taxon>Ruminantia</taxon>
        <taxon>Pecora</taxon>
        <taxon>Bovidae</taxon>
        <taxon>Bovinae</taxon>
        <taxon>Bos</taxon>
    </lineage>
</organism>
<dbReference type="InterPro" id="IPR035979">
    <property type="entry name" value="RBD_domain_sf"/>
</dbReference>
<evidence type="ECO:0000256" key="12">
    <source>
        <dbReference type="ARBA" id="ARBA00084028"/>
    </source>
</evidence>
<feature type="region of interest" description="Disordered" evidence="14">
    <location>
        <begin position="100"/>
        <end position="196"/>
    </location>
</feature>
<evidence type="ECO:0000256" key="8">
    <source>
        <dbReference type="ARBA" id="ARBA00067946"/>
    </source>
</evidence>
<evidence type="ECO:0000256" key="11">
    <source>
        <dbReference type="ARBA" id="ARBA00082354"/>
    </source>
</evidence>
<evidence type="ECO:0000256" key="4">
    <source>
        <dbReference type="ARBA" id="ARBA00022664"/>
    </source>
</evidence>
<comment type="subcellular location">
    <subcellularLocation>
        <location evidence="1">Nucleus speckle</location>
    </subcellularLocation>
</comment>
<dbReference type="GO" id="GO:0048025">
    <property type="term" value="P:negative regulation of mRNA splicing, via spliceosome"/>
    <property type="evidence" value="ECO:0007669"/>
    <property type="project" value="UniProtKB-ARBA"/>
</dbReference>
<keyword evidence="4" id="KW-0507">mRNA processing</keyword>
<sequence>MSRYLRPPNTSLFVRNVADDTRSEDLRREFGRYGPIVDVYRLQIVPDLPTELIHYQSLQNFPSPLTFSTFEDVRDAEDALHNLDRKWICGRQIEIQFAQGDRKTPNQMKAKEGRNVYSSSRYDDYDRYRRSRSRSYDRRRSRSRSFDYNYRRSYSPRNSRPTGRPRRSRSHSDNDRYGALYQHEEATEDELSPMMP</sequence>
<evidence type="ECO:0000256" key="9">
    <source>
        <dbReference type="ARBA" id="ARBA00078560"/>
    </source>
</evidence>
<dbReference type="GO" id="GO:0016607">
    <property type="term" value="C:nuclear speck"/>
    <property type="evidence" value="ECO:0007669"/>
    <property type="project" value="UniProtKB-SubCell"/>
</dbReference>
<comment type="caution">
    <text evidence="16">The sequence shown here is derived from an EMBL/GenBank/DDBJ whole genome shotgun (WGS) entry which is preliminary data.</text>
</comment>
<dbReference type="AlphaFoldDB" id="A0A6B0SBS9"/>
<dbReference type="FunFam" id="3.30.70.330:FF:000155">
    <property type="entry name" value="serine/arginine-rich splicing factor 10 isoform X1"/>
    <property type="match status" value="1"/>
</dbReference>
<dbReference type="SUPFAM" id="SSF54928">
    <property type="entry name" value="RNA-binding domain, RBD"/>
    <property type="match status" value="1"/>
</dbReference>
<dbReference type="SMART" id="SM00360">
    <property type="entry name" value="RRM"/>
    <property type="match status" value="1"/>
</dbReference>
<gene>
    <name evidence="16" type="ORF">E5288_WYG004015</name>
</gene>
<dbReference type="Pfam" id="PF00076">
    <property type="entry name" value="RRM_1"/>
    <property type="match status" value="1"/>
</dbReference>
<dbReference type="InterPro" id="IPR050907">
    <property type="entry name" value="SRSF"/>
</dbReference>
<feature type="compositionally biased region" description="Acidic residues" evidence="14">
    <location>
        <begin position="186"/>
        <end position="196"/>
    </location>
</feature>
<dbReference type="PROSITE" id="PS50102">
    <property type="entry name" value="RRM"/>
    <property type="match status" value="1"/>
</dbReference>
<accession>A0A6B0SBS9</accession>
<evidence type="ECO:0000256" key="14">
    <source>
        <dbReference type="SAM" id="MobiDB-lite"/>
    </source>
</evidence>
<keyword evidence="6" id="KW-0508">mRNA splicing</keyword>
<evidence type="ECO:0000256" key="1">
    <source>
        <dbReference type="ARBA" id="ARBA00004324"/>
    </source>
</evidence>
<name>A0A6B0SBS9_9CETA</name>
<dbReference type="InterPro" id="IPR000504">
    <property type="entry name" value="RRM_dom"/>
</dbReference>
<evidence type="ECO:0000256" key="2">
    <source>
        <dbReference type="ARBA" id="ARBA00010269"/>
    </source>
</evidence>
<dbReference type="Gene3D" id="3.30.70.330">
    <property type="match status" value="1"/>
</dbReference>
<reference evidence="16" key="1">
    <citation type="submission" date="2019-10" db="EMBL/GenBank/DDBJ databases">
        <title>The sequence and de novo assembly of the wild yak genome.</title>
        <authorList>
            <person name="Liu Y."/>
        </authorList>
    </citation>
    <scope>NUCLEOTIDE SEQUENCE [LARGE SCALE GENOMIC DNA]</scope>
    <source>
        <strain evidence="16">WY2019</strain>
    </source>
</reference>
<evidence type="ECO:0000313" key="17">
    <source>
        <dbReference type="Proteomes" id="UP000322234"/>
    </source>
</evidence>
<dbReference type="GO" id="GO:0006397">
    <property type="term" value="P:mRNA processing"/>
    <property type="evidence" value="ECO:0007669"/>
    <property type="project" value="UniProtKB-KW"/>
</dbReference>
<evidence type="ECO:0000256" key="5">
    <source>
        <dbReference type="ARBA" id="ARBA00022884"/>
    </source>
</evidence>
<dbReference type="InterPro" id="IPR012677">
    <property type="entry name" value="Nucleotide-bd_a/b_plait_sf"/>
</dbReference>
<feature type="compositionally biased region" description="Low complexity" evidence="14">
    <location>
        <begin position="146"/>
        <end position="162"/>
    </location>
</feature>
<feature type="compositionally biased region" description="Basic and acidic residues" evidence="14">
    <location>
        <begin position="121"/>
        <end position="138"/>
    </location>
</feature>
<feature type="compositionally biased region" description="Basic and acidic residues" evidence="14">
    <location>
        <begin position="100"/>
        <end position="114"/>
    </location>
</feature>
<feature type="domain" description="RRM" evidence="15">
    <location>
        <begin position="10"/>
        <end position="100"/>
    </location>
</feature>
<protein>
    <recommendedName>
        <fullName evidence="8">Serine/arginine-rich splicing factor 10</fullName>
    </recommendedName>
    <alternativeName>
        <fullName evidence="10">FUS-interacting serine-arginine-rich protein 1</fullName>
    </alternativeName>
    <alternativeName>
        <fullName evidence="12">Splicing factor, arginine/serine-rich 13A</fullName>
    </alternativeName>
    <alternativeName>
        <fullName evidence="9">TLS-associated protein with Ser-Arg repeats</fullName>
    </alternativeName>
    <alternativeName>
        <fullName evidence="11">TLS-associated serine-arginine protein</fullName>
    </alternativeName>
</protein>
<comment type="similarity">
    <text evidence="2">Belongs to the splicing factor SR family.</text>
</comment>